<reference evidence="1" key="1">
    <citation type="journal article" date="2015" name="Nature">
        <title>Complex archaea that bridge the gap between prokaryotes and eukaryotes.</title>
        <authorList>
            <person name="Spang A."/>
            <person name="Saw J.H."/>
            <person name="Jorgensen S.L."/>
            <person name="Zaremba-Niedzwiedzka K."/>
            <person name="Martijn J."/>
            <person name="Lind A.E."/>
            <person name="van Eijk R."/>
            <person name="Schleper C."/>
            <person name="Guy L."/>
            <person name="Ettema T.J."/>
        </authorList>
    </citation>
    <scope>NUCLEOTIDE SEQUENCE</scope>
</reference>
<accession>A0A0F9RUD0</accession>
<gene>
    <name evidence="1" type="ORF">LCGC14_0852510</name>
</gene>
<evidence type="ECO:0000313" key="1">
    <source>
        <dbReference type="EMBL" id="KKN28606.1"/>
    </source>
</evidence>
<dbReference type="AlphaFoldDB" id="A0A0F9RUD0"/>
<organism evidence="1">
    <name type="scientific">marine sediment metagenome</name>
    <dbReference type="NCBI Taxonomy" id="412755"/>
    <lineage>
        <taxon>unclassified sequences</taxon>
        <taxon>metagenomes</taxon>
        <taxon>ecological metagenomes</taxon>
    </lineage>
</organism>
<protein>
    <submittedName>
        <fullName evidence="1">Uncharacterized protein</fullName>
    </submittedName>
</protein>
<comment type="caution">
    <text evidence="1">The sequence shown here is derived from an EMBL/GenBank/DDBJ whole genome shotgun (WGS) entry which is preliminary data.</text>
</comment>
<dbReference type="EMBL" id="LAZR01002548">
    <property type="protein sequence ID" value="KKN28606.1"/>
    <property type="molecule type" value="Genomic_DNA"/>
</dbReference>
<name>A0A0F9RUD0_9ZZZZ</name>
<proteinExistence type="predicted"/>
<sequence>MKCKNCGRLKEEHNINDADISICKQFIPSEDIVQDIVDAKKDFPKDYENKGCGKRYFREFKQYICDKIDPCPSCSIKKASLAHCKIVDGDAYNRLTETDFKLSSHINRPISDNPLIDNILQKRDFKLSDKIENPNGFSAINILGGFLFVSDVKEFIRRLKEEFCECKKHERGLKLLGRNCWFCEKLNKLVGDDLL</sequence>